<feature type="region of interest" description="Disordered" evidence="1">
    <location>
        <begin position="37"/>
        <end position="59"/>
    </location>
</feature>
<name>A0A6G1CH32_9ORYZ</name>
<keyword evidence="3" id="KW-1185">Reference proteome</keyword>
<evidence type="ECO:0000313" key="2">
    <source>
        <dbReference type="EMBL" id="KAF0899074.1"/>
    </source>
</evidence>
<evidence type="ECO:0000313" key="3">
    <source>
        <dbReference type="Proteomes" id="UP000479710"/>
    </source>
</evidence>
<dbReference type="AlphaFoldDB" id="A0A6G1CH32"/>
<evidence type="ECO:0000256" key="1">
    <source>
        <dbReference type="SAM" id="MobiDB-lite"/>
    </source>
</evidence>
<comment type="caution">
    <text evidence="2">The sequence shown here is derived from an EMBL/GenBank/DDBJ whole genome shotgun (WGS) entry which is preliminary data.</text>
</comment>
<proteinExistence type="predicted"/>
<organism evidence="2 3">
    <name type="scientific">Oryza meyeriana var. granulata</name>
    <dbReference type="NCBI Taxonomy" id="110450"/>
    <lineage>
        <taxon>Eukaryota</taxon>
        <taxon>Viridiplantae</taxon>
        <taxon>Streptophyta</taxon>
        <taxon>Embryophyta</taxon>
        <taxon>Tracheophyta</taxon>
        <taxon>Spermatophyta</taxon>
        <taxon>Magnoliopsida</taxon>
        <taxon>Liliopsida</taxon>
        <taxon>Poales</taxon>
        <taxon>Poaceae</taxon>
        <taxon>BOP clade</taxon>
        <taxon>Oryzoideae</taxon>
        <taxon>Oryzeae</taxon>
        <taxon>Oryzinae</taxon>
        <taxon>Oryza</taxon>
        <taxon>Oryza meyeriana</taxon>
    </lineage>
</organism>
<accession>A0A6G1CH32</accession>
<sequence>MAQVLAMQNRLFQRMMANTENLGAAFAQGATQGQLKLADVQRTRPPTFSSAANPLDADD</sequence>
<dbReference type="EMBL" id="SPHZ02000009">
    <property type="protein sequence ID" value="KAF0899074.1"/>
    <property type="molecule type" value="Genomic_DNA"/>
</dbReference>
<gene>
    <name evidence="2" type="ORF">E2562_012926</name>
</gene>
<protein>
    <submittedName>
        <fullName evidence="2">Uncharacterized protein</fullName>
    </submittedName>
</protein>
<dbReference type="Proteomes" id="UP000479710">
    <property type="component" value="Unassembled WGS sequence"/>
</dbReference>
<reference evidence="2 3" key="1">
    <citation type="submission" date="2019-11" db="EMBL/GenBank/DDBJ databases">
        <title>Whole genome sequence of Oryza granulata.</title>
        <authorList>
            <person name="Li W."/>
        </authorList>
    </citation>
    <scope>NUCLEOTIDE SEQUENCE [LARGE SCALE GENOMIC DNA]</scope>
    <source>
        <strain evidence="3">cv. Menghai</strain>
        <tissue evidence="2">Leaf</tissue>
    </source>
</reference>